<evidence type="ECO:0000256" key="1">
    <source>
        <dbReference type="SAM" id="Phobius"/>
    </source>
</evidence>
<dbReference type="AlphaFoldDB" id="A0A0K1PVJ0"/>
<sequence length="139" mass="14909">MFLLSMIIGIAGGLLAMSSLIVRNAPGASEKLATLAKYQGWIGLTMFGWGVWELISCVLSMSLLGSHPLVWIFWALSGVADFAVGLLLGFGLISTYAFRGNAMAIQKGELLRSKLVNFQIPLGAMAIIMSIAYGVLHFI</sequence>
<proteinExistence type="predicted"/>
<name>A0A0K1PVJ0_9BACT</name>
<dbReference type="OrthoDB" id="343946at2"/>
<dbReference type="Proteomes" id="UP000064967">
    <property type="component" value="Chromosome"/>
</dbReference>
<accession>A0A0K1PVJ0</accession>
<gene>
    <name evidence="2" type="ORF">AKJ09_04212</name>
</gene>
<reference evidence="2 3" key="1">
    <citation type="submission" date="2015-08" db="EMBL/GenBank/DDBJ databases">
        <authorList>
            <person name="Babu N.S."/>
            <person name="Beckwith C.J."/>
            <person name="Beseler K.G."/>
            <person name="Brison A."/>
            <person name="Carone J.V."/>
            <person name="Caskin T.P."/>
            <person name="Diamond M."/>
            <person name="Durham M.E."/>
            <person name="Foxe J.M."/>
            <person name="Go M."/>
            <person name="Henderson B.A."/>
            <person name="Jones I.B."/>
            <person name="McGettigan J.A."/>
            <person name="Micheletti S.J."/>
            <person name="Nasrallah M.E."/>
            <person name="Ortiz D."/>
            <person name="Piller C.R."/>
            <person name="Privatt S.R."/>
            <person name="Schneider S.L."/>
            <person name="Sharp S."/>
            <person name="Smith T.C."/>
            <person name="Stanton J.D."/>
            <person name="Ullery H.E."/>
            <person name="Wilson R.J."/>
            <person name="Serrano M.G."/>
            <person name="Buck G."/>
            <person name="Lee V."/>
            <person name="Wang Y."/>
            <person name="Carvalho R."/>
            <person name="Voegtly L."/>
            <person name="Shi R."/>
            <person name="Duckworth R."/>
            <person name="Johnson A."/>
            <person name="Loviza R."/>
            <person name="Walstead R."/>
            <person name="Shah Z."/>
            <person name="Kiflezghi M."/>
            <person name="Wade K."/>
            <person name="Ball S.L."/>
            <person name="Bradley K.W."/>
            <person name="Asai D.J."/>
            <person name="Bowman C.A."/>
            <person name="Russell D.A."/>
            <person name="Pope W.H."/>
            <person name="Jacobs-Sera D."/>
            <person name="Hendrix R.W."/>
            <person name="Hatfull G.F."/>
        </authorList>
    </citation>
    <scope>NUCLEOTIDE SEQUENCE [LARGE SCALE GENOMIC DNA]</scope>
    <source>
        <strain evidence="2 3">DSM 27648</strain>
    </source>
</reference>
<dbReference type="KEGG" id="llu:AKJ09_04212"/>
<dbReference type="RefSeq" id="WP_146648666.1">
    <property type="nucleotide sequence ID" value="NZ_CP012333.1"/>
</dbReference>
<feature type="transmembrane region" description="Helical" evidence="1">
    <location>
        <begin position="40"/>
        <end position="64"/>
    </location>
</feature>
<keyword evidence="3" id="KW-1185">Reference proteome</keyword>
<keyword evidence="1" id="KW-0812">Transmembrane</keyword>
<protein>
    <submittedName>
        <fullName evidence="2">Uncharacterized protein</fullName>
    </submittedName>
</protein>
<evidence type="ECO:0000313" key="2">
    <source>
        <dbReference type="EMBL" id="AKU97548.1"/>
    </source>
</evidence>
<evidence type="ECO:0000313" key="3">
    <source>
        <dbReference type="Proteomes" id="UP000064967"/>
    </source>
</evidence>
<dbReference type="EMBL" id="CP012333">
    <property type="protein sequence ID" value="AKU97548.1"/>
    <property type="molecule type" value="Genomic_DNA"/>
</dbReference>
<feature type="transmembrane region" description="Helical" evidence="1">
    <location>
        <begin position="118"/>
        <end position="136"/>
    </location>
</feature>
<keyword evidence="1" id="KW-1133">Transmembrane helix</keyword>
<feature type="transmembrane region" description="Helical" evidence="1">
    <location>
        <begin position="71"/>
        <end position="98"/>
    </location>
</feature>
<organism evidence="2 3">
    <name type="scientific">Labilithrix luteola</name>
    <dbReference type="NCBI Taxonomy" id="1391654"/>
    <lineage>
        <taxon>Bacteria</taxon>
        <taxon>Pseudomonadati</taxon>
        <taxon>Myxococcota</taxon>
        <taxon>Polyangia</taxon>
        <taxon>Polyangiales</taxon>
        <taxon>Labilitrichaceae</taxon>
        <taxon>Labilithrix</taxon>
    </lineage>
</organism>
<keyword evidence="1" id="KW-0472">Membrane</keyword>